<reference evidence="4 5" key="1">
    <citation type="submission" date="2019-10" db="EMBL/GenBank/DDBJ databases">
        <title>Alkalibaculum tamaniensis sp.nov., a new alkaliphilic acetogen, isolated on methoxylated aromatics from a mud volcano.</title>
        <authorList>
            <person name="Khomyakova M.A."/>
            <person name="Merkel A.Y."/>
            <person name="Bonch-Osmolovskaya E.A."/>
            <person name="Slobodkin A.I."/>
        </authorList>
    </citation>
    <scope>NUCLEOTIDE SEQUENCE [LARGE SCALE GENOMIC DNA]</scope>
    <source>
        <strain evidence="4 5">M08DMB</strain>
    </source>
</reference>
<dbReference type="CDD" id="cd22359">
    <property type="entry name" value="SfsA-like_bacterial"/>
    <property type="match status" value="1"/>
</dbReference>
<proteinExistence type="inferred from homology"/>
<dbReference type="InterPro" id="IPR041465">
    <property type="entry name" value="SfsA_N"/>
</dbReference>
<evidence type="ECO:0000313" key="4">
    <source>
        <dbReference type="EMBL" id="MPW25099.1"/>
    </source>
</evidence>
<keyword evidence="5" id="KW-1185">Reference proteome</keyword>
<dbReference type="GO" id="GO:0003677">
    <property type="term" value="F:DNA binding"/>
    <property type="evidence" value="ECO:0007669"/>
    <property type="project" value="InterPro"/>
</dbReference>
<comment type="caution">
    <text evidence="4">The sequence shown here is derived from an EMBL/GenBank/DDBJ whole genome shotgun (WGS) entry which is preliminary data.</text>
</comment>
<organism evidence="4 5">
    <name type="scientific">Alkalibaculum sporogenes</name>
    <dbReference type="NCBI Taxonomy" id="2655001"/>
    <lineage>
        <taxon>Bacteria</taxon>
        <taxon>Bacillati</taxon>
        <taxon>Bacillota</taxon>
        <taxon>Clostridia</taxon>
        <taxon>Eubacteriales</taxon>
        <taxon>Eubacteriaceae</taxon>
        <taxon>Alkalibaculum</taxon>
    </lineage>
</organism>
<dbReference type="Pfam" id="PF03749">
    <property type="entry name" value="SfsA"/>
    <property type="match status" value="1"/>
</dbReference>
<protein>
    <recommendedName>
        <fullName evidence="1">Sugar fermentation stimulation protein homolog</fullName>
    </recommendedName>
</protein>
<dbReference type="Gene3D" id="3.40.1350.60">
    <property type="match status" value="1"/>
</dbReference>
<dbReference type="PANTHER" id="PTHR30545:SF2">
    <property type="entry name" value="SUGAR FERMENTATION STIMULATION PROTEIN A"/>
    <property type="match status" value="1"/>
</dbReference>
<evidence type="ECO:0000259" key="3">
    <source>
        <dbReference type="Pfam" id="PF17746"/>
    </source>
</evidence>
<evidence type="ECO:0000313" key="5">
    <source>
        <dbReference type="Proteomes" id="UP000440004"/>
    </source>
</evidence>
<dbReference type="NCBIfam" id="TIGR00230">
    <property type="entry name" value="sfsA"/>
    <property type="match status" value="1"/>
</dbReference>
<accession>A0A6A7K6I9</accession>
<sequence length="231" mass="26445">MKYSNIVEGKFISRPNRFIAHVLINDNIEICHVKNTGRCKELLVEGACVFLEYSDNIKRKTSYSLIAVQKGNRLINIDSQAPNKVLYEGIMNGVVFMPQFENITMIKPEKVFGSSRLDFYIENNNLKGFIEVKGITLEENGIVKFPDAPTERGLKHIYELIKAKEEGYHSYIVFIVQMNDVKYFTPNDKTHKEFGEALRYAKEKGVQIFAYECNISPSSITLNGKECKVIL</sequence>
<evidence type="ECO:0000259" key="2">
    <source>
        <dbReference type="Pfam" id="PF03749"/>
    </source>
</evidence>
<feature type="domain" description="SfsA N-terminal OB" evidence="3">
    <location>
        <begin position="12"/>
        <end position="77"/>
    </location>
</feature>
<dbReference type="PANTHER" id="PTHR30545">
    <property type="entry name" value="SUGAR FERMENTATION STIMULATION PROTEIN A"/>
    <property type="match status" value="1"/>
</dbReference>
<dbReference type="HAMAP" id="MF_00095">
    <property type="entry name" value="SfsA"/>
    <property type="match status" value="1"/>
</dbReference>
<feature type="domain" description="Sugar fermentation stimulation protein C-terminal" evidence="2">
    <location>
        <begin position="80"/>
        <end position="218"/>
    </location>
</feature>
<dbReference type="Proteomes" id="UP000440004">
    <property type="component" value="Unassembled WGS sequence"/>
</dbReference>
<dbReference type="Pfam" id="PF17746">
    <property type="entry name" value="SfsA_N"/>
    <property type="match status" value="1"/>
</dbReference>
<gene>
    <name evidence="1 4" type="primary">sfsA</name>
    <name evidence="4" type="ORF">GC105_04765</name>
</gene>
<dbReference type="InterPro" id="IPR005224">
    <property type="entry name" value="SfsA"/>
</dbReference>
<name>A0A6A7K6I9_9FIRM</name>
<dbReference type="InterPro" id="IPR040452">
    <property type="entry name" value="SfsA_C"/>
</dbReference>
<evidence type="ECO:0000256" key="1">
    <source>
        <dbReference type="HAMAP-Rule" id="MF_00095"/>
    </source>
</evidence>
<dbReference type="EMBL" id="WHNX01000005">
    <property type="protein sequence ID" value="MPW25099.1"/>
    <property type="molecule type" value="Genomic_DNA"/>
</dbReference>
<dbReference type="Gene3D" id="2.40.50.580">
    <property type="match status" value="1"/>
</dbReference>
<dbReference type="RefSeq" id="WP_152802233.1">
    <property type="nucleotide sequence ID" value="NZ_WHNX01000005.1"/>
</dbReference>
<comment type="similarity">
    <text evidence="1">Belongs to the SfsA family.</text>
</comment>
<dbReference type="AlphaFoldDB" id="A0A6A7K6I9"/>